<evidence type="ECO:0000313" key="6">
    <source>
        <dbReference type="Proteomes" id="UP000295627"/>
    </source>
</evidence>
<comment type="caution">
    <text evidence="3">The sequence shown here is derived from an EMBL/GenBank/DDBJ whole genome shotgun (WGS) entry which is preliminary data.</text>
</comment>
<evidence type="ECO:0008006" key="7">
    <source>
        <dbReference type="Google" id="ProtNLM"/>
    </source>
</evidence>
<name>A0A4R5P7X7_9MYCO</name>
<sequence>MDRTRLVRSCTVVMAVVLLAAGCHRGDQPQPTTSSPADGLDKYKPNVSGRWIANPAIDLMSPEGTFIRAAFESWERADHSLRRDVDTVDAGGYPGFVRALGNSISPALVTGGAGGGWAGTIYYEVVSFRQEGNQFVAGVCDYLSALSQNSLGRYERGGPPNSTGHWFTFGPDPAVAPDQQHEPPANQKGPALRPSGNVFGTWVITKIDLVTDKTLPQCHNKYPPGVPTDRPDKYLSADPAPVLPPDPGWPGAGGA</sequence>
<reference evidence="5 6" key="2">
    <citation type="journal article" date="2019" name="Sci. Rep.">
        <title>Extended insight into the Mycobacterium chelonae-abscessus complex through whole genome sequencing of Mycobacterium salmoniphilum outbreak and Mycobacterium salmoniphilum-like strains.</title>
        <authorList>
            <person name="Behra P.R.K."/>
            <person name="Das S."/>
            <person name="Pettersson B.M.F."/>
            <person name="Shirreff L."/>
            <person name="DuCote T."/>
            <person name="Jacobsson K.G."/>
            <person name="Ennis D.G."/>
            <person name="Kirsebom L.A."/>
        </authorList>
    </citation>
    <scope>NUCLEOTIDE SEQUENCE [LARGE SCALE GENOMIC DNA]</scope>
    <source>
        <strain evidence="4 5">CCUG 63697</strain>
        <strain evidence="3 6">DSM 45524</strain>
    </source>
</reference>
<evidence type="ECO:0000313" key="5">
    <source>
        <dbReference type="Proteomes" id="UP000295165"/>
    </source>
</evidence>
<protein>
    <recommendedName>
        <fullName evidence="7">Lipoprotein</fullName>
    </recommendedName>
</protein>
<feature type="signal peptide" evidence="2">
    <location>
        <begin position="1"/>
        <end position="25"/>
    </location>
</feature>
<dbReference type="AlphaFoldDB" id="A0A4R5P7X7"/>
<gene>
    <name evidence="4" type="ORF">CCUG63697_00984</name>
    <name evidence="3" type="ORF">EJ571_24040</name>
</gene>
<feature type="chain" id="PRO_5038239202" description="Lipoprotein" evidence="2">
    <location>
        <begin position="26"/>
        <end position="255"/>
    </location>
</feature>
<evidence type="ECO:0000313" key="3">
    <source>
        <dbReference type="EMBL" id="TDH19604.1"/>
    </source>
</evidence>
<dbReference type="Proteomes" id="UP000295627">
    <property type="component" value="Unassembled WGS sequence"/>
</dbReference>
<keyword evidence="2" id="KW-0732">Signal</keyword>
<reference evidence="3" key="1">
    <citation type="submission" date="2018-12" db="EMBL/GenBank/DDBJ databases">
        <authorList>
            <person name="Behra P.R.K."/>
            <person name="Das S."/>
            <person name="Pettersson B.M.F."/>
            <person name="Shirreff L."/>
            <person name="Ducote T."/>
            <person name="Jacobsson K.-G."/>
            <person name="Ennis D.G."/>
            <person name="Kirsebom L.A."/>
        </authorList>
    </citation>
    <scope>NUCLEOTIDE SEQUENCE</scope>
    <source>
        <strain evidence="3">DSM 45524</strain>
    </source>
</reference>
<feature type="region of interest" description="Disordered" evidence="1">
    <location>
        <begin position="215"/>
        <end position="255"/>
    </location>
</feature>
<dbReference type="Proteomes" id="UP000295165">
    <property type="component" value="Unassembled WGS sequence"/>
</dbReference>
<organism evidence="3 6">
    <name type="scientific">Mycobacteroides franklinii</name>
    <dbReference type="NCBI Taxonomy" id="948102"/>
    <lineage>
        <taxon>Bacteria</taxon>
        <taxon>Bacillati</taxon>
        <taxon>Actinomycetota</taxon>
        <taxon>Actinomycetes</taxon>
        <taxon>Mycobacteriales</taxon>
        <taxon>Mycobacteriaceae</taxon>
        <taxon>Mycobacteroides</taxon>
    </lineage>
</organism>
<dbReference type="EMBL" id="RXLR01000019">
    <property type="protein sequence ID" value="TDH19604.1"/>
    <property type="molecule type" value="Genomic_DNA"/>
</dbReference>
<dbReference type="PROSITE" id="PS51257">
    <property type="entry name" value="PROKAR_LIPOPROTEIN"/>
    <property type="match status" value="1"/>
</dbReference>
<evidence type="ECO:0000256" key="1">
    <source>
        <dbReference type="SAM" id="MobiDB-lite"/>
    </source>
</evidence>
<evidence type="ECO:0000256" key="2">
    <source>
        <dbReference type="SAM" id="SignalP"/>
    </source>
</evidence>
<dbReference type="EMBL" id="PECC01000026">
    <property type="protein sequence ID" value="TDZ52502.1"/>
    <property type="molecule type" value="Genomic_DNA"/>
</dbReference>
<evidence type="ECO:0000313" key="4">
    <source>
        <dbReference type="EMBL" id="TDZ52502.1"/>
    </source>
</evidence>
<proteinExistence type="predicted"/>
<accession>A0A4R5P7X7</accession>
<dbReference type="RefSeq" id="WP_109558611.1">
    <property type="nucleotide sequence ID" value="NZ_MAFQ01000001.1"/>
</dbReference>
<feature type="region of interest" description="Disordered" evidence="1">
    <location>
        <begin position="154"/>
        <end position="194"/>
    </location>
</feature>
<keyword evidence="5" id="KW-1185">Reference proteome</keyword>